<feature type="region of interest" description="Disordered" evidence="1">
    <location>
        <begin position="34"/>
        <end position="71"/>
    </location>
</feature>
<dbReference type="EMBL" id="MSIF01000005">
    <property type="protein sequence ID" value="OLF10957.1"/>
    <property type="molecule type" value="Genomic_DNA"/>
</dbReference>
<feature type="compositionally biased region" description="Basic and acidic residues" evidence="1">
    <location>
        <begin position="34"/>
        <end position="58"/>
    </location>
</feature>
<dbReference type="Proteomes" id="UP000185696">
    <property type="component" value="Unassembled WGS sequence"/>
</dbReference>
<evidence type="ECO:0000313" key="2">
    <source>
        <dbReference type="EMBL" id="OLF10957.1"/>
    </source>
</evidence>
<evidence type="ECO:0000256" key="1">
    <source>
        <dbReference type="SAM" id="MobiDB-lite"/>
    </source>
</evidence>
<keyword evidence="3" id="KW-1185">Reference proteome</keyword>
<proteinExistence type="predicted"/>
<gene>
    <name evidence="2" type="ORF">BLA60_13095</name>
</gene>
<name>A0A7Z1AYS0_9PSEU</name>
<evidence type="ECO:0000313" key="3">
    <source>
        <dbReference type="Proteomes" id="UP000185696"/>
    </source>
</evidence>
<dbReference type="AlphaFoldDB" id="A0A7Z1AYS0"/>
<feature type="compositionally biased region" description="Polar residues" evidence="1">
    <location>
        <begin position="61"/>
        <end position="71"/>
    </location>
</feature>
<reference evidence="2 3" key="1">
    <citation type="submission" date="2016-12" db="EMBL/GenBank/DDBJ databases">
        <title>The draft genome sequence of Actinophytocola xinjiangensis.</title>
        <authorList>
            <person name="Wang W."/>
            <person name="Yuan L."/>
        </authorList>
    </citation>
    <scope>NUCLEOTIDE SEQUENCE [LARGE SCALE GENOMIC DNA]</scope>
    <source>
        <strain evidence="2 3">CGMCC 4.4663</strain>
    </source>
</reference>
<sequence length="71" mass="7965">MSSVGSVVAQRRRNRQFVALQVAPRTRPRALRDLYRDAGTIRRVDSHTDSPSDSHGDDVPEQTTQSSQTSR</sequence>
<organism evidence="2 3">
    <name type="scientific">Actinophytocola xinjiangensis</name>
    <dbReference type="NCBI Taxonomy" id="485602"/>
    <lineage>
        <taxon>Bacteria</taxon>
        <taxon>Bacillati</taxon>
        <taxon>Actinomycetota</taxon>
        <taxon>Actinomycetes</taxon>
        <taxon>Pseudonocardiales</taxon>
        <taxon>Pseudonocardiaceae</taxon>
    </lineage>
</organism>
<comment type="caution">
    <text evidence="2">The sequence shown here is derived from an EMBL/GenBank/DDBJ whole genome shotgun (WGS) entry which is preliminary data.</text>
</comment>
<accession>A0A7Z1AYS0</accession>
<protein>
    <submittedName>
        <fullName evidence="2">Uncharacterized protein</fullName>
    </submittedName>
</protein>